<feature type="domain" description="DUF7597" evidence="2">
    <location>
        <begin position="12"/>
        <end position="104"/>
    </location>
</feature>
<feature type="region of interest" description="Disordered" evidence="1">
    <location>
        <begin position="267"/>
        <end position="294"/>
    </location>
</feature>
<dbReference type="InterPro" id="IPR056018">
    <property type="entry name" value="DUF7597"/>
</dbReference>
<feature type="compositionally biased region" description="Basic and acidic residues" evidence="1">
    <location>
        <begin position="271"/>
        <end position="282"/>
    </location>
</feature>
<dbReference type="AlphaFoldDB" id="A0A4U6VM94"/>
<reference evidence="3" key="1">
    <citation type="submission" date="2019-03" db="EMBL/GenBank/DDBJ databases">
        <title>WGS assembly of Setaria viridis.</title>
        <authorList>
            <person name="Huang P."/>
            <person name="Jenkins J."/>
            <person name="Grimwood J."/>
            <person name="Barry K."/>
            <person name="Healey A."/>
            <person name="Mamidi S."/>
            <person name="Sreedasyam A."/>
            <person name="Shu S."/>
            <person name="Feldman M."/>
            <person name="Wu J."/>
            <person name="Yu Y."/>
            <person name="Chen C."/>
            <person name="Johnson J."/>
            <person name="Rokhsar D."/>
            <person name="Baxter I."/>
            <person name="Schmutz J."/>
            <person name="Brutnell T."/>
            <person name="Kellogg E."/>
        </authorList>
    </citation>
    <scope>NUCLEOTIDE SEQUENCE [LARGE SCALE GENOMIC DNA]</scope>
</reference>
<evidence type="ECO:0000313" key="4">
    <source>
        <dbReference type="Proteomes" id="UP000298652"/>
    </source>
</evidence>
<dbReference type="EMBL" id="CM016554">
    <property type="protein sequence ID" value="TKW28789.1"/>
    <property type="molecule type" value="Genomic_DNA"/>
</dbReference>
<dbReference type="PANTHER" id="PTHR33075:SF7">
    <property type="entry name" value="OS02G0303350 PROTEIN"/>
    <property type="match status" value="1"/>
</dbReference>
<accession>A0A4U6VM94</accession>
<dbReference type="OMA" id="FRRASCH"/>
<dbReference type="Pfam" id="PF24530">
    <property type="entry name" value="DUF7597"/>
    <property type="match status" value="1"/>
</dbReference>
<sequence length="386" mass="42610">MMLPSFHRVIIQGRNEDLAIVTVTNLPPGEIPFGLLHKGILDFLGQDLGLEIKEVQRCPFGRGQAYVRMGCPSDRDALIAHSPHFRNGLSFSFVQHNWAVNARRVGFNRECWLMLIGFPPDSRSAAEIEDSIRSFGRLILWQKDNVLARVILKARVTDLIDIPHYLILSEGDDFEGISYTAHNFSPVGCPDQVIHIPTNWAAFFIAMLLSPEHFDWAKKFLASKAWEFMLSCTSKSAMMAFAIPSSCPSSSLVLCISQSEEVCTSPCKGDSSVDPKIDEQSTPRKPGVRRSDRIKARSGGFRRASCHDKNCLACNATPPTIPTANIQSLGDKVCGINPLKTSLELLSAKAGPQKNIGIRKERTQSALRARGCLSSLKVLQAALQVH</sequence>
<evidence type="ECO:0000313" key="3">
    <source>
        <dbReference type="EMBL" id="TKW28789.1"/>
    </source>
</evidence>
<evidence type="ECO:0000256" key="1">
    <source>
        <dbReference type="SAM" id="MobiDB-lite"/>
    </source>
</evidence>
<dbReference type="Proteomes" id="UP000298652">
    <property type="component" value="Chromosome 3"/>
</dbReference>
<keyword evidence="4" id="KW-1185">Reference proteome</keyword>
<evidence type="ECO:0000259" key="2">
    <source>
        <dbReference type="Pfam" id="PF24530"/>
    </source>
</evidence>
<dbReference type="PANTHER" id="PTHR33075">
    <property type="entry name" value="OS02G0499800 PROTEIN"/>
    <property type="match status" value="1"/>
</dbReference>
<proteinExistence type="predicted"/>
<name>A0A4U6VM94_SETVI</name>
<dbReference type="Gramene" id="TKW28789">
    <property type="protein sequence ID" value="TKW28789"/>
    <property type="gene ID" value="SEVIR_3G350900v2"/>
</dbReference>
<protein>
    <recommendedName>
        <fullName evidence="2">DUF7597 domain-containing protein</fullName>
    </recommendedName>
</protein>
<organism evidence="3 4">
    <name type="scientific">Setaria viridis</name>
    <name type="common">Green bristlegrass</name>
    <name type="synonym">Setaria italica subsp. viridis</name>
    <dbReference type="NCBI Taxonomy" id="4556"/>
    <lineage>
        <taxon>Eukaryota</taxon>
        <taxon>Viridiplantae</taxon>
        <taxon>Streptophyta</taxon>
        <taxon>Embryophyta</taxon>
        <taxon>Tracheophyta</taxon>
        <taxon>Spermatophyta</taxon>
        <taxon>Magnoliopsida</taxon>
        <taxon>Liliopsida</taxon>
        <taxon>Poales</taxon>
        <taxon>Poaceae</taxon>
        <taxon>PACMAD clade</taxon>
        <taxon>Panicoideae</taxon>
        <taxon>Panicodae</taxon>
        <taxon>Paniceae</taxon>
        <taxon>Cenchrinae</taxon>
        <taxon>Setaria</taxon>
    </lineage>
</organism>
<gene>
    <name evidence="3" type="ORF">SEVIR_3G350900v2</name>
</gene>